<feature type="region of interest" description="Disordered" evidence="2">
    <location>
        <begin position="1766"/>
        <end position="1911"/>
    </location>
</feature>
<dbReference type="InterPro" id="IPR036875">
    <property type="entry name" value="Znf_CCHC_sf"/>
</dbReference>
<dbReference type="Proteomes" id="UP001152797">
    <property type="component" value="Unassembled WGS sequence"/>
</dbReference>
<dbReference type="PANTHER" id="PTHR37984">
    <property type="entry name" value="PROTEIN CBG26694"/>
    <property type="match status" value="1"/>
</dbReference>
<feature type="region of interest" description="Disordered" evidence="2">
    <location>
        <begin position="54"/>
        <end position="160"/>
    </location>
</feature>
<evidence type="ECO:0000256" key="1">
    <source>
        <dbReference type="PROSITE-ProRule" id="PRU00047"/>
    </source>
</evidence>
<dbReference type="SUPFAM" id="SSF57756">
    <property type="entry name" value="Retrovirus zinc finger-like domains"/>
    <property type="match status" value="1"/>
</dbReference>
<dbReference type="Pfam" id="PF07727">
    <property type="entry name" value="RVT_2"/>
    <property type="match status" value="1"/>
</dbReference>
<sequence length="2618" mass="293694">MNPMYSGIVLFDHTTDTTLQPLLVQKVVTAVGLLPRLALCQLVARSLVRVSGTETAGSAMASLPSPRGGVEGLRRDHGRAGGQDGTRSEETVDEFIRVATNTPTEGDQARGDQGAPSGHQERPDGLRDEWQEAWERRRSSQAPGPGQGEWQDRQWGEGHRQWDWGDQWGWREDWWSAASRGKDYADPPAWAGWPNYRLWKRSIQRWDQSTDVSVNRRAERIFKTMDWDLQARFEHLGDDVITGHGYLTAVLNILDVLAGEKQASEMRRVVRRALFEGGRKNEESISQFALRRDQDFSMAEKYLQIPDNLKGIMLEEHANLSKQAMLNLRTLTGGSSDYHAVSQAIKVLDLEEEHVSSKGKGGNFPAFDDAGSSENVDEDEVSSLATQDQEDILVEIEKMDLDEKVAVEVFVALEKEKRSWKENKKLKMAQRKDRRHFSDRTTRPYGAGRPKGKRGFNVDAIKKVSRCSNCGDRGHWAEDCKKPYRSKADRLEQEKHAKGGAGRGAGGPSAFVFLGASSSSTSSAQPHLGGFNYLGFQEEATYELALQETQTHGEPYVQEKFNVEDYVTDGQLKTFVGMAIPEFAQRVLDQYRLPDTPQVFISLPGGHAIVDPGAGQDLIGQQAYERLKEKLKERGLRPIELEETPGAAAGVGGKAKTLFLALIPCVLGGAPGVVKITVVQQDIPHLLSIGLLESLGSIIDIKGNVLKYENYDAEDQMHRMSSGHRTIDVTKWEGGEFPVPQQLRDQYGLPEGSFNLETCYASEAYMELLPQLSGRVGLQTESIITHVHHIPRRSHYMPHVEDHKNLEDVRVTLKRHEDGSLSHSVDTWRLAGDRQVEEVPWTGITVFVKKLAKDSMHQRLLCSKFEVAPSGPSYAIAASLDAAGSAVSMAAHGDRAVGEGGPPGQGEDQRREAMSPSTQLRGAGAQPVRGVGSMPTLQDEASIPALLFQAGRQEEGQEGQRDCLCGDGSTPGAEAGAESQGRSSFELPAHGSGGPASVFTGVEPAAAHGDVDGAGSGNYPVDVGATGSARDDAAVNEQPDHADVHRAADPGSNGSGDDGDDSTTTTSPRRGGVGERVRSPAVPLMHFATAPNTACRLHHGLPRYARKTFFMEQDDIKVAWSTPELKDYFEDEDINDDYECGVSTGVRRATRRALEAEGFIDEDTDQEPNREPSPTPPPSPDVLMEFGEERVVYKVMELFSPPRVTAEIMTGGYRNIGHTEPAAFDKDCGWDFFDAQDRKMFWQCFEEQQPDLVIMTPVCRAFSILMNSNWDRMDEVEKEKLQKACMTMFQFCVQVADEQLSRGKEFILEQPDGASSWNTHAAVWLAKQEQVLHIAFDQCMLGLQVHPAGPSKKRTAFMLNHLGIADEIVEYQCDGSHVHVKLEGGLPLLAQVWPQRLIRTILAGILRQLEWSGVEVEESESEESPEHEEQLDDDQPNQDSTVVREQELSQAQKDLVKRIVGADVFFVRWGNKKVPFLNLVDHGSNWQCVAMVRPAEGGEPTNGNPKSEDTWHWMMSSWIRPHGAPEVLVTDGGMEFRGRFERGLEQLSVLHNVTDIQSPWRNGRVERHGQWIKDRVELELASGSSILENLNDLDNLIMELVSCKNIWFSRGGYSPAQIVYGRNPRLPPELLSDADQASPGWSDILCDPTEMDTAAAEFKRAHRIREQAKKLAMEHTSKEKLRDAAKPPMHRYRTWTAGQWVLVWRIAQGSERARWVGPGLVILQNGHTVYVAMRSRLWKCNTDQLRPATATEDKEPVRWMWHEKEHHLTTPGEPLPLKEKKPRHCPELVTAQSQPSQCATTSPNVRRGMVRRHSLDTVSEPLSEPSAATTPRGDGAEDAEGKRRKVSKEPLPTIEETRATPQEPQPGRPPGQEEVSSSSNDPRTYREARVRERVQEIESRPHMTRRRSRSPLPEVLRRQIGGPPRIPLDTMGGPATDLNADELYVPGKREHREIFKEHCIAYNEAYFCENGLDLGELPIEALFELEPHGPCEEMQTGPKQIWATEQVRNGEITWSQMTPDEVLEFKKSDLTEWNDLENGFQAVKVWKGGEAKDLREKYKHRIMTSRMVRRKKPMPGLHKFKAKSRFCVHGHKDPDGGTFRTFAPTPSSEALNMVCQVIANENLHLLFADVKAAFAQSDKLARPRGRLFVEPCDGVPVEKGDLIELVQPVYGLDDAPLRWFETVTRFLRSMGLRKSLLDPCVYVQHNEHNELVLLILIEVDDFIVAAKDEKIQQEAKDKLMSRFRFGKWEVGEADFIGRHIKKEGNEIRMDQEKYIIEKMEAVHLSKGRRSNKDAPLQEEEFKDFRSMLYRASWLAHQTRPEASGVVSILSSRLHQANINDVIMLNKLVGHLRSTAKQPLRLKGFKKEEMKFIGISDAGGVDGDIRGLDKMGLPEDPVQGAWIVLASDLLPAHDLKINVSVLSWRSSKLKRRVTSTMAGETVSMSQCIGEVEWMQIFYRDLMFGDVKVQEWHHSLSPYLIYLPEECELVARQEQCQITDAKSLYDAIFKQCPASRQDRRTALELAVIVDSVQKAGSEIRWTPHQRMPVDMLTKVDFSKTNGTLLHLLKTGQLRIDKEDAEMMRRKRDESARSRTRRSSEKLLAEELYYAKIVSNIVWST</sequence>
<organism evidence="5">
    <name type="scientific">Cladocopium goreaui</name>
    <dbReference type="NCBI Taxonomy" id="2562237"/>
    <lineage>
        <taxon>Eukaryota</taxon>
        <taxon>Sar</taxon>
        <taxon>Alveolata</taxon>
        <taxon>Dinophyceae</taxon>
        <taxon>Suessiales</taxon>
        <taxon>Symbiodiniaceae</taxon>
        <taxon>Cladocopium</taxon>
    </lineage>
</organism>
<feature type="compositionally biased region" description="Basic residues" evidence="2">
    <location>
        <begin position="426"/>
        <end position="435"/>
    </location>
</feature>
<feature type="compositionally biased region" description="Basic and acidic residues" evidence="2">
    <location>
        <begin position="119"/>
        <end position="138"/>
    </location>
</feature>
<dbReference type="PANTHER" id="PTHR37984:SF5">
    <property type="entry name" value="PROTEIN NYNRIN-LIKE"/>
    <property type="match status" value="1"/>
</dbReference>
<dbReference type="SMART" id="SM00343">
    <property type="entry name" value="ZnF_C2HC"/>
    <property type="match status" value="1"/>
</dbReference>
<protein>
    <submittedName>
        <fullName evidence="7">Retrovirus-related Pol polyprotein from transposon TNT 1-94</fullName>
    </submittedName>
</protein>
<name>A0A9P1G4L0_9DINO</name>
<keyword evidence="1" id="KW-0863">Zinc-finger</keyword>
<dbReference type="GO" id="GO:0015074">
    <property type="term" value="P:DNA integration"/>
    <property type="evidence" value="ECO:0007669"/>
    <property type="project" value="InterPro"/>
</dbReference>
<feature type="compositionally biased region" description="Basic and acidic residues" evidence="2">
    <location>
        <begin position="1883"/>
        <end position="1901"/>
    </location>
</feature>
<feature type="region of interest" description="Disordered" evidence="2">
    <location>
        <begin position="1034"/>
        <end position="1082"/>
    </location>
</feature>
<comment type="caution">
    <text evidence="5">The sequence shown here is derived from an EMBL/GenBank/DDBJ whole genome shotgun (WGS) entry which is preliminary data.</text>
</comment>
<feature type="compositionally biased region" description="Basic and acidic residues" evidence="2">
    <location>
        <begin position="1034"/>
        <end position="1048"/>
    </location>
</feature>
<dbReference type="Pfam" id="PF00098">
    <property type="entry name" value="zf-CCHC"/>
    <property type="match status" value="1"/>
</dbReference>
<dbReference type="SUPFAM" id="SSF53098">
    <property type="entry name" value="Ribonuclease H-like"/>
    <property type="match status" value="1"/>
</dbReference>
<dbReference type="InterPro" id="IPR013103">
    <property type="entry name" value="RVT_2"/>
</dbReference>
<dbReference type="InterPro" id="IPR001878">
    <property type="entry name" value="Znf_CCHC"/>
</dbReference>
<dbReference type="GO" id="GO:0008270">
    <property type="term" value="F:zinc ion binding"/>
    <property type="evidence" value="ECO:0007669"/>
    <property type="project" value="UniProtKB-KW"/>
</dbReference>
<evidence type="ECO:0000259" key="3">
    <source>
        <dbReference type="PROSITE" id="PS50158"/>
    </source>
</evidence>
<evidence type="ECO:0000256" key="2">
    <source>
        <dbReference type="SAM" id="MobiDB-lite"/>
    </source>
</evidence>
<reference evidence="6" key="2">
    <citation type="submission" date="2024-04" db="EMBL/GenBank/DDBJ databases">
        <authorList>
            <person name="Chen Y."/>
            <person name="Shah S."/>
            <person name="Dougan E. K."/>
            <person name="Thang M."/>
            <person name="Chan C."/>
        </authorList>
    </citation>
    <scope>NUCLEOTIDE SEQUENCE [LARGE SCALE GENOMIC DNA]</scope>
</reference>
<dbReference type="Gene3D" id="3.30.420.10">
    <property type="entry name" value="Ribonuclease H-like superfamily/Ribonuclease H"/>
    <property type="match status" value="1"/>
</dbReference>
<evidence type="ECO:0000313" key="5">
    <source>
        <dbReference type="EMBL" id="CAI4000804.1"/>
    </source>
</evidence>
<proteinExistence type="predicted"/>
<gene>
    <name evidence="5" type="ORF">C1SCF055_LOCUS26895</name>
</gene>
<keyword evidence="1" id="KW-0862">Zinc</keyword>
<evidence type="ECO:0000313" key="7">
    <source>
        <dbReference type="EMBL" id="CAL4788116.1"/>
    </source>
</evidence>
<feature type="region of interest" description="Disordered" evidence="2">
    <location>
        <begin position="1157"/>
        <end position="1182"/>
    </location>
</feature>
<dbReference type="InterPro" id="IPR036397">
    <property type="entry name" value="RNaseH_sf"/>
</dbReference>
<feature type="domain" description="CCHC-type" evidence="3">
    <location>
        <begin position="466"/>
        <end position="482"/>
    </location>
</feature>
<keyword evidence="8" id="KW-1185">Reference proteome</keyword>
<feature type="compositionally biased region" description="Polar residues" evidence="2">
    <location>
        <begin position="1790"/>
        <end position="1804"/>
    </location>
</feature>
<feature type="compositionally biased region" description="Basic and acidic residues" evidence="2">
    <location>
        <begin position="150"/>
        <end position="160"/>
    </location>
</feature>
<dbReference type="EMBL" id="CAMXCT020002841">
    <property type="protein sequence ID" value="CAL1154179.1"/>
    <property type="molecule type" value="Genomic_DNA"/>
</dbReference>
<dbReference type="PROSITE" id="PS50158">
    <property type="entry name" value="ZF_CCHC"/>
    <property type="match status" value="1"/>
</dbReference>
<feature type="region of interest" description="Disordered" evidence="2">
    <location>
        <begin position="425"/>
        <end position="454"/>
    </location>
</feature>
<keyword evidence="1" id="KW-0479">Metal-binding</keyword>
<evidence type="ECO:0000313" key="8">
    <source>
        <dbReference type="Proteomes" id="UP001152797"/>
    </source>
</evidence>
<feature type="region of interest" description="Disordered" evidence="2">
    <location>
        <begin position="891"/>
        <end position="935"/>
    </location>
</feature>
<feature type="compositionally biased region" description="Basic and acidic residues" evidence="2">
    <location>
        <begin position="86"/>
        <end position="96"/>
    </location>
</feature>
<dbReference type="InterPro" id="IPR050951">
    <property type="entry name" value="Retrovirus_Pol_polyprotein"/>
</dbReference>
<evidence type="ECO:0000259" key="4">
    <source>
        <dbReference type="PROSITE" id="PS50994"/>
    </source>
</evidence>
<dbReference type="GO" id="GO:0003676">
    <property type="term" value="F:nucleic acid binding"/>
    <property type="evidence" value="ECO:0007669"/>
    <property type="project" value="InterPro"/>
</dbReference>
<dbReference type="EMBL" id="CAMXCT010002841">
    <property type="protein sequence ID" value="CAI4000804.1"/>
    <property type="molecule type" value="Genomic_DNA"/>
</dbReference>
<feature type="compositionally biased region" description="Pro residues" evidence="2">
    <location>
        <begin position="1171"/>
        <end position="1180"/>
    </location>
</feature>
<dbReference type="InterPro" id="IPR001584">
    <property type="entry name" value="Integrase_cat-core"/>
</dbReference>
<feature type="compositionally biased region" description="Acidic residues" evidence="2">
    <location>
        <begin position="1416"/>
        <end position="1436"/>
    </location>
</feature>
<dbReference type="OrthoDB" id="413122at2759"/>
<reference evidence="5" key="1">
    <citation type="submission" date="2022-10" db="EMBL/GenBank/DDBJ databases">
        <authorList>
            <person name="Chen Y."/>
            <person name="Dougan E. K."/>
            <person name="Chan C."/>
            <person name="Rhodes N."/>
            <person name="Thang M."/>
        </authorList>
    </citation>
    <scope>NUCLEOTIDE SEQUENCE</scope>
</reference>
<feature type="region of interest" description="Disordered" evidence="2">
    <location>
        <begin position="357"/>
        <end position="384"/>
    </location>
</feature>
<feature type="region of interest" description="Disordered" evidence="2">
    <location>
        <begin position="953"/>
        <end position="1001"/>
    </location>
</feature>
<feature type="region of interest" description="Disordered" evidence="2">
    <location>
        <begin position="1416"/>
        <end position="1446"/>
    </location>
</feature>
<accession>A0A9P1G4L0</accession>
<feature type="domain" description="Integrase catalytic" evidence="4">
    <location>
        <begin position="1432"/>
        <end position="1623"/>
    </location>
</feature>
<dbReference type="PROSITE" id="PS50994">
    <property type="entry name" value="INTEGRASE"/>
    <property type="match status" value="1"/>
</dbReference>
<dbReference type="InterPro" id="IPR012337">
    <property type="entry name" value="RNaseH-like_sf"/>
</dbReference>
<evidence type="ECO:0000313" key="6">
    <source>
        <dbReference type="EMBL" id="CAL1154179.1"/>
    </source>
</evidence>
<dbReference type="EMBL" id="CAMXCT030002841">
    <property type="protein sequence ID" value="CAL4788116.1"/>
    <property type="molecule type" value="Genomic_DNA"/>
</dbReference>